<proteinExistence type="predicted"/>
<dbReference type="SUPFAM" id="SSF50346">
    <property type="entry name" value="PRC-barrel domain"/>
    <property type="match status" value="1"/>
</dbReference>
<accession>A0ABN1WH62</accession>
<protein>
    <submittedName>
        <fullName evidence="1">PRC-barrel domain-containing protein</fullName>
    </submittedName>
</protein>
<reference evidence="1 2" key="1">
    <citation type="journal article" date="2019" name="Int. J. Syst. Evol. Microbiol.">
        <title>The Global Catalogue of Microorganisms (GCM) 10K type strain sequencing project: providing services to taxonomists for standard genome sequencing and annotation.</title>
        <authorList>
            <consortium name="The Broad Institute Genomics Platform"/>
            <consortium name="The Broad Institute Genome Sequencing Center for Infectious Disease"/>
            <person name="Wu L."/>
            <person name="Ma J."/>
        </authorList>
    </citation>
    <scope>NUCLEOTIDE SEQUENCE [LARGE SCALE GENOMIC DNA]</scope>
    <source>
        <strain evidence="1 2">JCM 13004</strain>
    </source>
</reference>
<dbReference type="EMBL" id="BAAALF010000087">
    <property type="protein sequence ID" value="GAA1249447.1"/>
    <property type="molecule type" value="Genomic_DNA"/>
</dbReference>
<dbReference type="Proteomes" id="UP001500037">
    <property type="component" value="Unassembled WGS sequence"/>
</dbReference>
<keyword evidence="2" id="KW-1185">Reference proteome</keyword>
<organism evidence="1 2">
    <name type="scientific">Kitasatospora nipponensis</name>
    <dbReference type="NCBI Taxonomy" id="258049"/>
    <lineage>
        <taxon>Bacteria</taxon>
        <taxon>Bacillati</taxon>
        <taxon>Actinomycetota</taxon>
        <taxon>Actinomycetes</taxon>
        <taxon>Kitasatosporales</taxon>
        <taxon>Streptomycetaceae</taxon>
        <taxon>Kitasatospora</taxon>
    </lineage>
</organism>
<dbReference type="Gene3D" id="2.30.30.240">
    <property type="entry name" value="PRC-barrel domain"/>
    <property type="match status" value="1"/>
</dbReference>
<dbReference type="InterPro" id="IPR011033">
    <property type="entry name" value="PRC_barrel-like_sf"/>
</dbReference>
<comment type="caution">
    <text evidence="1">The sequence shown here is derived from an EMBL/GenBank/DDBJ whole genome shotgun (WGS) entry which is preliminary data.</text>
</comment>
<evidence type="ECO:0000313" key="1">
    <source>
        <dbReference type="EMBL" id="GAA1249447.1"/>
    </source>
</evidence>
<gene>
    <name evidence="1" type="ORF">GCM10009665_45280</name>
</gene>
<evidence type="ECO:0000313" key="2">
    <source>
        <dbReference type="Proteomes" id="UP001500037"/>
    </source>
</evidence>
<sequence length="229" mass="24502">MEGDVTTSVRYAIGTEVHCKDEPYGELKRVVLDPVAHRVTHLVVGGRHDTDRLVPVELVDEASSDSATVRLRCAGAAVRLLDPAEEQEYLPGTSEHPGSAPEQLATVPYYSLGVGTVGMGSVGMAAPGLAPVEVAPSVTVHERVPTDEVQIRHGDRVEATDGEVGHVQGLVVDPRYQEVTHVLLQEGHLWGRKTVAIPIGEVTWRAGHVAVRLSKADLGDLPPVDVHAH</sequence>
<name>A0ABN1WH62_9ACTN</name>